<evidence type="ECO:0000256" key="2">
    <source>
        <dbReference type="SAM" id="SignalP"/>
    </source>
</evidence>
<keyword evidence="5" id="KW-1185">Reference proteome</keyword>
<feature type="region of interest" description="Disordered" evidence="1">
    <location>
        <begin position="449"/>
        <end position="472"/>
    </location>
</feature>
<dbReference type="InterPro" id="IPR052956">
    <property type="entry name" value="Mesenchyme-surface_protein"/>
</dbReference>
<accession>Q1JWA7</accession>
<evidence type="ECO:0000313" key="5">
    <source>
        <dbReference type="Proteomes" id="UP000005695"/>
    </source>
</evidence>
<keyword evidence="2" id="KW-0732">Signal</keyword>
<dbReference type="EMBL" id="AAEW02000023">
    <property type="protein sequence ID" value="EAT14514.1"/>
    <property type="molecule type" value="Genomic_DNA"/>
</dbReference>
<proteinExistence type="predicted"/>
<reference evidence="4" key="2">
    <citation type="submission" date="2006-05" db="EMBL/GenBank/DDBJ databases">
        <title>Sequencing of the draft genome and assembly of Desulfuromonas acetoxidans DSM 684.</title>
        <authorList>
            <consortium name="US DOE Joint Genome Institute (JGI-PGF)"/>
            <person name="Copeland A."/>
            <person name="Lucas S."/>
            <person name="Lapidus A."/>
            <person name="Barry K."/>
            <person name="Detter J.C."/>
            <person name="Glavina del Rio T."/>
            <person name="Hammon N."/>
            <person name="Israni S."/>
            <person name="Dalin E."/>
            <person name="Tice H."/>
            <person name="Bruce D."/>
            <person name="Pitluck S."/>
            <person name="Richardson P."/>
        </authorList>
    </citation>
    <scope>NUCLEOTIDE SEQUENCE [LARGE SCALE GENOMIC DNA]</scope>
    <source>
        <strain evidence="4">DSM 684</strain>
    </source>
</reference>
<dbReference type="PROSITE" id="PS51257">
    <property type="entry name" value="PROKAR_LIPOPROTEIN"/>
    <property type="match status" value="1"/>
</dbReference>
<dbReference type="Gene3D" id="2.130.10.10">
    <property type="entry name" value="YVTN repeat-like/Quinoprotein amine dehydrogenase"/>
    <property type="match status" value="1"/>
</dbReference>
<organism evidence="4 5">
    <name type="scientific">Desulfuromonas acetoxidans (strain DSM 684 / 11070)</name>
    <dbReference type="NCBI Taxonomy" id="281689"/>
    <lineage>
        <taxon>Bacteria</taxon>
        <taxon>Pseudomonadati</taxon>
        <taxon>Thermodesulfobacteriota</taxon>
        <taxon>Desulfuromonadia</taxon>
        <taxon>Desulfuromonadales</taxon>
        <taxon>Desulfuromonadaceae</taxon>
        <taxon>Desulfuromonas</taxon>
    </lineage>
</organism>
<dbReference type="NCBIfam" id="NF038117">
    <property type="entry name" value="choice_anch_I"/>
    <property type="match status" value="1"/>
</dbReference>
<feature type="signal peptide" evidence="2">
    <location>
        <begin position="1"/>
        <end position="21"/>
    </location>
</feature>
<feature type="compositionally biased region" description="Basic and acidic residues" evidence="1">
    <location>
        <begin position="460"/>
        <end position="472"/>
    </location>
</feature>
<dbReference type="SUPFAM" id="SSF75011">
    <property type="entry name" value="3-carboxy-cis,cis-mucoante lactonizing enzyme"/>
    <property type="match status" value="1"/>
</dbReference>
<dbReference type="PANTHER" id="PTHR46928:SF1">
    <property type="entry name" value="MESENCHYME-SPECIFIC CELL SURFACE GLYCOPROTEIN"/>
    <property type="match status" value="1"/>
</dbReference>
<feature type="chain" id="PRO_5004192555" evidence="2">
    <location>
        <begin position="22"/>
        <end position="569"/>
    </location>
</feature>
<feature type="domain" description="Choice-of-anchor I" evidence="3">
    <location>
        <begin position="52"/>
        <end position="568"/>
    </location>
</feature>
<evidence type="ECO:0000256" key="1">
    <source>
        <dbReference type="SAM" id="MobiDB-lite"/>
    </source>
</evidence>
<evidence type="ECO:0000313" key="4">
    <source>
        <dbReference type="EMBL" id="EAT14514.1"/>
    </source>
</evidence>
<evidence type="ECO:0000259" key="3">
    <source>
        <dbReference type="Pfam" id="PF22494"/>
    </source>
</evidence>
<sequence length="569" mass="60586">MHILFKRWTTLALLGTTLAVAACSDDSDKTLIEPASLTLVGRYAENQALDEGRSEIVSYHVASHSIMVINADDETVDIIDASTLTSTALANPLTDSNLTLRQQLDVATDVTTITAGGINSVAVHGNLMAVAVENDDKQANGVIAFYTLDAAGTATFLKTVAAGALPDNVVFSHDGAYALSANEGEPSGDYTNDPQGSVTLVTISNGIPADSGTQITFSEDDCDANVRLSGPTGTTAAQDLEPEYITISGDSTTAYVSLQENNAIAVITLATATVEQIYGLSAKDHSVEGNGLDASNKDDSINIQTYEHLSGLPMPDTVANFRRDGVNYLLTANEGDSREYFFDADEATCIAAGGLDWDDDDGCLSWTDEARVEDLLLDAAVFSDSTVQDEDQLGRLKVITTEGDTDGDGDYDELYSFGTRSFSIWNADTGELIYDSGDDFEQITAEQLGYDGFNNNNTENKGDNRSDDKGPEPEALAVGEVNGHYYAFIGLERTGGIMMYNIDDPTAPEFVEYLLNRDLEVDIETDLESAGDLAPEGMAFVDAADSPTGNALLIVGNEVSGTTTVYEVK</sequence>
<name>Q1JWA7_DESA6</name>
<dbReference type="Pfam" id="PF22494">
    <property type="entry name" value="choice_anch_I"/>
    <property type="match status" value="1"/>
</dbReference>
<dbReference type="InterPro" id="IPR055188">
    <property type="entry name" value="Choice_anch_I"/>
</dbReference>
<gene>
    <name evidence="4" type="ORF">Dace_0375</name>
</gene>
<dbReference type="Proteomes" id="UP000005695">
    <property type="component" value="Unassembled WGS sequence"/>
</dbReference>
<dbReference type="PANTHER" id="PTHR46928">
    <property type="entry name" value="MESENCHYME-SPECIFIC CELL SURFACE GLYCOPROTEIN"/>
    <property type="match status" value="1"/>
</dbReference>
<dbReference type="InterPro" id="IPR015943">
    <property type="entry name" value="WD40/YVTN_repeat-like_dom_sf"/>
</dbReference>
<comment type="caution">
    <text evidence="4">The sequence shown here is derived from an EMBL/GenBank/DDBJ whole genome shotgun (WGS) entry which is preliminary data.</text>
</comment>
<reference evidence="4" key="1">
    <citation type="submission" date="2006-05" db="EMBL/GenBank/DDBJ databases">
        <title>Annotation of the draft genome assembly of Desulfuromonas acetoxidans DSM 684.</title>
        <authorList>
            <consortium name="US DOE Joint Genome Institute (JGI-ORNL)"/>
            <person name="Larimer F."/>
            <person name="Land M."/>
            <person name="Hauser L."/>
        </authorList>
    </citation>
    <scope>NUCLEOTIDE SEQUENCE [LARGE SCALE GENOMIC DNA]</scope>
    <source>
        <strain evidence="4">DSM 684</strain>
    </source>
</reference>
<dbReference type="RefSeq" id="WP_006002570.1">
    <property type="nucleotide sequence ID" value="NZ_AAEW02000023.1"/>
</dbReference>
<dbReference type="AlphaFoldDB" id="Q1JWA7"/>
<protein>
    <submittedName>
        <fullName evidence="4">Alkaline phosphatase</fullName>
    </submittedName>
</protein>